<dbReference type="Pfam" id="PF00106">
    <property type="entry name" value="adh_short"/>
    <property type="match status" value="1"/>
</dbReference>
<gene>
    <name evidence="4" type="primary">ykvO</name>
    <name evidence="4" type="ORF">CTRI78_v007862</name>
</gene>
<dbReference type="InterPro" id="IPR020904">
    <property type="entry name" value="Sc_DH/Rdtase_CS"/>
</dbReference>
<evidence type="ECO:0000256" key="1">
    <source>
        <dbReference type="ARBA" id="ARBA00006484"/>
    </source>
</evidence>
<dbReference type="PANTHER" id="PTHR43008">
    <property type="entry name" value="BENZIL REDUCTASE"/>
    <property type="match status" value="1"/>
</dbReference>
<evidence type="ECO:0000313" key="5">
    <source>
        <dbReference type="Proteomes" id="UP000295703"/>
    </source>
</evidence>
<evidence type="ECO:0000313" key="4">
    <source>
        <dbReference type="EMBL" id="TDZ49794.1"/>
    </source>
</evidence>
<dbReference type="STRING" id="5466.A0A4R8R1R9"/>
<sequence length="277" mass="30303">MASTIFRAGKTALITGGASGIGLAVAKKCFEQGMKVLIVDQNKTLLDKAKNSLGDGLLTHEIDVQKLDEWTKLKTYVESNLEGRVDFLLLNAGIQRPSGWDNPAAFRSMIDVNLFGVINGISTFLPVLQSQAESSIVITGSKQGITNPPGNPAYNASKAALNAVAQHLSYDLKDTSVKVHLLVPGWTFTGLSGGAPDSQTPKPAPAWTSEQVADYLEEKMLKNEFYIICPDNEVTEEMDKKRILWSAGDIAHRRPALSRWRPEFKGQVDEWMAKTDV</sequence>
<protein>
    <submittedName>
        <fullName evidence="4">Putative oxidoreductase YkvO</fullName>
    </submittedName>
</protein>
<accession>A0A4R8R1R9</accession>
<dbReference type="InterPro" id="IPR036291">
    <property type="entry name" value="NAD(P)-bd_dom_sf"/>
</dbReference>
<dbReference type="InterPro" id="IPR002347">
    <property type="entry name" value="SDR_fam"/>
</dbReference>
<keyword evidence="3" id="KW-0560">Oxidoreductase</keyword>
<dbReference type="CDD" id="cd05233">
    <property type="entry name" value="SDR_c"/>
    <property type="match status" value="1"/>
</dbReference>
<dbReference type="PANTHER" id="PTHR43008:SF7">
    <property type="entry name" value="SHORT CHAIN DEHYDROGENASE_REDUCTASE (AFU_ORTHOLOGUE AFUA_2G00830)"/>
    <property type="match status" value="1"/>
</dbReference>
<keyword evidence="2" id="KW-0521">NADP</keyword>
<evidence type="ECO:0000256" key="3">
    <source>
        <dbReference type="ARBA" id="ARBA00023002"/>
    </source>
</evidence>
<dbReference type="PROSITE" id="PS00061">
    <property type="entry name" value="ADH_SHORT"/>
    <property type="match status" value="1"/>
</dbReference>
<dbReference type="GO" id="GO:0016616">
    <property type="term" value="F:oxidoreductase activity, acting on the CH-OH group of donors, NAD or NADP as acceptor"/>
    <property type="evidence" value="ECO:0007669"/>
    <property type="project" value="UniProtKB-ARBA"/>
</dbReference>
<reference evidence="4 5" key="1">
    <citation type="submission" date="2018-12" db="EMBL/GenBank/DDBJ databases">
        <title>Genome sequence and assembly of Colletotrichum trifolii.</title>
        <authorList>
            <person name="Gan P."/>
            <person name="Shirasu K."/>
        </authorList>
    </citation>
    <scope>NUCLEOTIDE SEQUENCE [LARGE SCALE GENOMIC DNA]</scope>
    <source>
        <strain evidence="4 5">543-2</strain>
    </source>
</reference>
<dbReference type="SUPFAM" id="SSF51735">
    <property type="entry name" value="NAD(P)-binding Rossmann-fold domains"/>
    <property type="match status" value="1"/>
</dbReference>
<comment type="similarity">
    <text evidence="1">Belongs to the short-chain dehydrogenases/reductases (SDR) family.</text>
</comment>
<name>A0A4R8R1R9_COLTR</name>
<dbReference type="GO" id="GO:0050664">
    <property type="term" value="F:oxidoreductase activity, acting on NAD(P)H, oxygen as acceptor"/>
    <property type="evidence" value="ECO:0007669"/>
    <property type="project" value="TreeGrafter"/>
</dbReference>
<dbReference type="AlphaFoldDB" id="A0A4R8R1R9"/>
<proteinExistence type="inferred from homology"/>
<dbReference type="PRINTS" id="PR00081">
    <property type="entry name" value="GDHRDH"/>
</dbReference>
<evidence type="ECO:0000256" key="2">
    <source>
        <dbReference type="ARBA" id="ARBA00022857"/>
    </source>
</evidence>
<dbReference type="EMBL" id="RYZW01000088">
    <property type="protein sequence ID" value="TDZ49794.1"/>
    <property type="molecule type" value="Genomic_DNA"/>
</dbReference>
<organism evidence="4 5">
    <name type="scientific">Colletotrichum trifolii</name>
    <dbReference type="NCBI Taxonomy" id="5466"/>
    <lineage>
        <taxon>Eukaryota</taxon>
        <taxon>Fungi</taxon>
        <taxon>Dikarya</taxon>
        <taxon>Ascomycota</taxon>
        <taxon>Pezizomycotina</taxon>
        <taxon>Sordariomycetes</taxon>
        <taxon>Hypocreomycetidae</taxon>
        <taxon>Glomerellales</taxon>
        <taxon>Glomerellaceae</taxon>
        <taxon>Colletotrichum</taxon>
        <taxon>Colletotrichum orbiculare species complex</taxon>
    </lineage>
</organism>
<comment type="caution">
    <text evidence="4">The sequence shown here is derived from an EMBL/GenBank/DDBJ whole genome shotgun (WGS) entry which is preliminary data.</text>
</comment>
<dbReference type="Gene3D" id="3.40.50.720">
    <property type="entry name" value="NAD(P)-binding Rossmann-like Domain"/>
    <property type="match status" value="1"/>
</dbReference>
<keyword evidence="5" id="KW-1185">Reference proteome</keyword>
<dbReference type="Proteomes" id="UP000295703">
    <property type="component" value="Unassembled WGS sequence"/>
</dbReference>